<accession>A0AAD5RM84</accession>
<evidence type="ECO:0000313" key="3">
    <source>
        <dbReference type="Proteomes" id="UP001201980"/>
    </source>
</evidence>
<feature type="region of interest" description="Disordered" evidence="1">
    <location>
        <begin position="182"/>
        <end position="207"/>
    </location>
</feature>
<organism evidence="2 3">
    <name type="scientific">Zalerion maritima</name>
    <dbReference type="NCBI Taxonomy" id="339359"/>
    <lineage>
        <taxon>Eukaryota</taxon>
        <taxon>Fungi</taxon>
        <taxon>Dikarya</taxon>
        <taxon>Ascomycota</taxon>
        <taxon>Pezizomycotina</taxon>
        <taxon>Sordariomycetes</taxon>
        <taxon>Lulworthiomycetidae</taxon>
        <taxon>Lulworthiales</taxon>
        <taxon>Lulworthiaceae</taxon>
        <taxon>Zalerion</taxon>
    </lineage>
</organism>
<dbReference type="AlphaFoldDB" id="A0AAD5RM84"/>
<dbReference type="Proteomes" id="UP001201980">
    <property type="component" value="Unassembled WGS sequence"/>
</dbReference>
<protein>
    <submittedName>
        <fullName evidence="2">Uncharacterized protein</fullName>
    </submittedName>
</protein>
<reference evidence="2" key="1">
    <citation type="submission" date="2022-07" db="EMBL/GenBank/DDBJ databases">
        <title>Draft genome sequence of Zalerion maritima ATCC 34329, a (micro)plastics degrading marine fungus.</title>
        <authorList>
            <person name="Paco A."/>
            <person name="Goncalves M.F.M."/>
            <person name="Rocha-Santos T.A.P."/>
            <person name="Alves A."/>
        </authorList>
    </citation>
    <scope>NUCLEOTIDE SEQUENCE</scope>
    <source>
        <strain evidence="2">ATCC 34329</strain>
    </source>
</reference>
<name>A0AAD5RM84_9PEZI</name>
<gene>
    <name evidence="2" type="ORF">MKZ38_003829</name>
</gene>
<evidence type="ECO:0000313" key="2">
    <source>
        <dbReference type="EMBL" id="KAJ2898538.1"/>
    </source>
</evidence>
<keyword evidence="3" id="KW-1185">Reference proteome</keyword>
<comment type="caution">
    <text evidence="2">The sequence shown here is derived from an EMBL/GenBank/DDBJ whole genome shotgun (WGS) entry which is preliminary data.</text>
</comment>
<proteinExistence type="predicted"/>
<sequence length="207" mass="22797">MSDQYSASLWDIHPKTELTCWEKNRSELGQLKVLTLVDTLHVAAGIPYRETVLRLPSLMHLHTKLPGDQVALNPAGTPSFNITYRSLPMAFSTLGLGCPSSTKLNTLTGAPGPSPFSNQQGMVQQHNQLNRYDTRRSINLDRKQTGGKKLTHGPRLLDPPLSLQYCPLPEITIRSIKAIKTASTSTTPPPAERLPQPGHRNWNSASS</sequence>
<evidence type="ECO:0000256" key="1">
    <source>
        <dbReference type="SAM" id="MobiDB-lite"/>
    </source>
</evidence>
<dbReference type="EMBL" id="JAKWBI020000226">
    <property type="protein sequence ID" value="KAJ2898538.1"/>
    <property type="molecule type" value="Genomic_DNA"/>
</dbReference>